<dbReference type="SUPFAM" id="SSF54928">
    <property type="entry name" value="RNA-binding domain, RBD"/>
    <property type="match status" value="1"/>
</dbReference>
<comment type="subcellular location">
    <subcellularLocation>
        <location evidence="1 11">Mitochondrion inner membrane</location>
        <topology evidence="1 11">Single-pass membrane protein</topology>
    </subcellularLocation>
</comment>
<dbReference type="EMBL" id="JANBVO010000049">
    <property type="protein sequence ID" value="KAJ9133533.1"/>
    <property type="molecule type" value="Genomic_DNA"/>
</dbReference>
<keyword evidence="6" id="KW-1133">Transmembrane helix</keyword>
<evidence type="ECO:0000313" key="15">
    <source>
        <dbReference type="Proteomes" id="UP001174694"/>
    </source>
</evidence>
<dbReference type="PANTHER" id="PTHR32198">
    <property type="entry name" value="MITOCHONDRIAL ESCAPE PROTEIN 2"/>
    <property type="match status" value="1"/>
</dbReference>
<evidence type="ECO:0000256" key="9">
    <source>
        <dbReference type="ARBA" id="ARBA00025276"/>
    </source>
</evidence>
<dbReference type="AlphaFoldDB" id="A0AA38RJH0"/>
<dbReference type="SUPFAM" id="SSF52540">
    <property type="entry name" value="P-loop containing nucleoside triphosphate hydrolases"/>
    <property type="match status" value="1"/>
</dbReference>
<dbReference type="Proteomes" id="UP001174694">
    <property type="component" value="Unassembled WGS sequence"/>
</dbReference>
<comment type="caution">
    <text evidence="14">The sequence shown here is derived from an EMBL/GenBank/DDBJ whole genome shotgun (WGS) entry which is preliminary data.</text>
</comment>
<dbReference type="GO" id="GO:0005743">
    <property type="term" value="C:mitochondrial inner membrane"/>
    <property type="evidence" value="ECO:0007669"/>
    <property type="project" value="UniProtKB-SubCell"/>
</dbReference>
<evidence type="ECO:0000313" key="14">
    <source>
        <dbReference type="EMBL" id="KAJ9133533.1"/>
    </source>
</evidence>
<accession>A0AA38RJH0</accession>
<dbReference type="PANTHER" id="PTHR32198:SF2">
    <property type="entry name" value="MITOCHONDRIAL ESCAPE PROTEIN 2"/>
    <property type="match status" value="1"/>
</dbReference>
<dbReference type="InterPro" id="IPR000504">
    <property type="entry name" value="RRM_dom"/>
</dbReference>
<dbReference type="InterPro" id="IPR034260">
    <property type="entry name" value="Yme2_RRM"/>
</dbReference>
<name>A0AA38RJH0_9PEZI</name>
<keyword evidence="8" id="KW-0472">Membrane</keyword>
<dbReference type="Pfam" id="PF10443">
    <property type="entry name" value="RNA12"/>
    <property type="match status" value="1"/>
</dbReference>
<evidence type="ECO:0000256" key="3">
    <source>
        <dbReference type="ARBA" id="ARBA00020222"/>
    </source>
</evidence>
<dbReference type="InterPro" id="IPR027417">
    <property type="entry name" value="P-loop_NTPase"/>
</dbReference>
<feature type="domain" description="RRM" evidence="13">
    <location>
        <begin position="200"/>
        <end position="292"/>
    </location>
</feature>
<keyword evidence="5 11" id="KW-0999">Mitochondrion inner membrane</keyword>
<dbReference type="CDD" id="cd12433">
    <property type="entry name" value="RRM_Yme2p_like"/>
    <property type="match status" value="1"/>
</dbReference>
<organism evidence="14 15">
    <name type="scientific">Pleurostoma richardsiae</name>
    <dbReference type="NCBI Taxonomy" id="41990"/>
    <lineage>
        <taxon>Eukaryota</taxon>
        <taxon>Fungi</taxon>
        <taxon>Dikarya</taxon>
        <taxon>Ascomycota</taxon>
        <taxon>Pezizomycotina</taxon>
        <taxon>Sordariomycetes</taxon>
        <taxon>Sordariomycetidae</taxon>
        <taxon>Calosphaeriales</taxon>
        <taxon>Pleurostomataceae</taxon>
        <taxon>Pleurostoma</taxon>
    </lineage>
</organism>
<protein>
    <recommendedName>
        <fullName evidence="3 11">Mitochondrial escape protein 2</fullName>
    </recommendedName>
</protein>
<evidence type="ECO:0000256" key="4">
    <source>
        <dbReference type="ARBA" id="ARBA00022692"/>
    </source>
</evidence>
<evidence type="ECO:0000256" key="6">
    <source>
        <dbReference type="ARBA" id="ARBA00022989"/>
    </source>
</evidence>
<dbReference type="InterPro" id="IPR035979">
    <property type="entry name" value="RBD_domain_sf"/>
</dbReference>
<dbReference type="InterPro" id="IPR039627">
    <property type="entry name" value="Yme2_C"/>
</dbReference>
<dbReference type="PROSITE" id="PS50102">
    <property type="entry name" value="RRM"/>
    <property type="match status" value="1"/>
</dbReference>
<keyword evidence="15" id="KW-1185">Reference proteome</keyword>
<evidence type="ECO:0000259" key="13">
    <source>
        <dbReference type="PROSITE" id="PS50102"/>
    </source>
</evidence>
<sequence>MISRRLLSSSLARPELRVIALARPLQPLPTRYAIGSTSQTLPTASWRARAWESSLAAPQTSGHIIAGPNESILFFDNLFPLKLSNYLGGLWRSDRDLARLLNKFESSSLGIMDPINMVKRAIPSSLPMKVTEIIPRLKDGGAYVKFSHPPETPATEIEETLRQLLDQKPIRPWFNPLRGIKAGLVNGVPWLEDLYRFPKGRLRVEFVPKEPGSDAVELSQETLYSLFRRYGKIAEITPQPADSKTVPRYALLDFPLVRDAIMARNCLHGLVVDEALGGGKAGTKLRISYEQRVKAHRIWDWITSHPRIVIPIIAALIATITVAIFDPIREFFVKAHVQRSLKFTNSRLYKWFKRHTEDILAFRNKKGEEAGLRALFTHRRDAIDSIQGWLLETADTFIVVQGPRGSGKEELVKDEALKDRKNVLVLDCKPIIEARGESGVIKRLALAVGYRPVFSWANQLSSLIDLAVQSTTGVKSGFSETLDSQLSKILQTTAGALKEVALSAREKGSKDASMSEDAFLEAHPEARAVVVIENFLTKNEENPLIYDKLSQWAAALVQSNIAHVIFLTNDTSYSKSLSKSLPDRVFRQVALGDLSPDVAKKYVLSQVRETDEIDTPAPTEGEGEKHGLPDGKEQPADLGELDEVIEALGGRLTDLEFLARRLKSGQSPRQAVEEIVDQSASEIIKVFLLSNKESKDRHYSAEQVWFLIREIAKKESLRYHEVLLSDTFASSTTPGAENGEAAIESLANAELITVKSHRGRPQSIRAGKPVYQTAFGTLLKDPVLRAKMDMGVLKELAKVEGKAIDKVETELSLLGSLPRQPAEAAERVTYLLHKLHASQVKIAGYEREMADLKKILQQEA</sequence>
<feature type="compositionally biased region" description="Basic and acidic residues" evidence="12">
    <location>
        <begin position="622"/>
        <end position="635"/>
    </location>
</feature>
<gene>
    <name evidence="14" type="ORF">NKR23_g10680</name>
</gene>
<evidence type="ECO:0000256" key="2">
    <source>
        <dbReference type="ARBA" id="ARBA00010320"/>
    </source>
</evidence>
<evidence type="ECO:0000256" key="11">
    <source>
        <dbReference type="RuleBase" id="RU367108"/>
    </source>
</evidence>
<keyword evidence="4" id="KW-0812">Transmembrane</keyword>
<evidence type="ECO:0000256" key="12">
    <source>
        <dbReference type="SAM" id="MobiDB-lite"/>
    </source>
</evidence>
<evidence type="ECO:0000256" key="7">
    <source>
        <dbReference type="ARBA" id="ARBA00023128"/>
    </source>
</evidence>
<comment type="similarity">
    <text evidence="2 11">Belongs to the YME2 family.</text>
</comment>
<dbReference type="GO" id="GO:0003723">
    <property type="term" value="F:RNA binding"/>
    <property type="evidence" value="ECO:0007669"/>
    <property type="project" value="UniProtKB-UniRule"/>
</dbReference>
<keyword evidence="10 11" id="KW-0694">RNA-binding</keyword>
<evidence type="ECO:0000256" key="5">
    <source>
        <dbReference type="ARBA" id="ARBA00022792"/>
    </source>
</evidence>
<keyword evidence="11" id="KW-0507">mRNA processing</keyword>
<evidence type="ECO:0000256" key="8">
    <source>
        <dbReference type="ARBA" id="ARBA00023136"/>
    </source>
</evidence>
<keyword evidence="7 11" id="KW-0496">Mitochondrion</keyword>
<evidence type="ECO:0000256" key="1">
    <source>
        <dbReference type="ARBA" id="ARBA00004434"/>
    </source>
</evidence>
<feature type="region of interest" description="Disordered" evidence="12">
    <location>
        <begin position="609"/>
        <end position="636"/>
    </location>
</feature>
<comment type="function">
    <text evidence="9 11">Plays a role in maintaining the mitochondrial genome and in controlling the mtDNA escape. Involved in the regulation of mtDNA nucleotide structure and number. May have a dispensable role in early maturation of pre-rRNA.</text>
</comment>
<proteinExistence type="inferred from homology"/>
<evidence type="ECO:0000256" key="10">
    <source>
        <dbReference type="PROSITE-ProRule" id="PRU00176"/>
    </source>
</evidence>
<dbReference type="GO" id="GO:0006397">
    <property type="term" value="P:mRNA processing"/>
    <property type="evidence" value="ECO:0007669"/>
    <property type="project" value="UniProtKB-UniRule"/>
</dbReference>
<dbReference type="InterPro" id="IPR018850">
    <property type="entry name" value="Mt_escape_2_C"/>
</dbReference>
<reference evidence="14" key="1">
    <citation type="submission" date="2022-07" db="EMBL/GenBank/DDBJ databases">
        <title>Fungi with potential for degradation of polypropylene.</title>
        <authorList>
            <person name="Gostincar C."/>
        </authorList>
    </citation>
    <scope>NUCLEOTIDE SEQUENCE</scope>
    <source>
        <strain evidence="14">EXF-13308</strain>
    </source>
</reference>